<feature type="chain" id="PRO_5033027594" evidence="1">
    <location>
        <begin position="25"/>
        <end position="110"/>
    </location>
</feature>
<reference evidence="2 3" key="1">
    <citation type="submission" date="2020-12" db="EMBL/GenBank/DDBJ databases">
        <title>FDA dAtabase for Regulatory Grade micrObial Sequences (FDA-ARGOS): Supporting development and validation of Infectious Disease Dx tests.</title>
        <authorList>
            <person name="Sproer C."/>
            <person name="Gronow S."/>
            <person name="Severitt S."/>
            <person name="Schroder I."/>
            <person name="Tallon L."/>
            <person name="Sadzewicz L."/>
            <person name="Zhao X."/>
            <person name="Boylan J."/>
            <person name="Ott S."/>
            <person name="Bowen H."/>
            <person name="Vavikolanu K."/>
            <person name="Mehta A."/>
            <person name="Aluvathingal J."/>
            <person name="Nadendla S."/>
            <person name="Lowell S."/>
            <person name="Myers T."/>
            <person name="Yan Y."/>
            <person name="Sichtig H."/>
        </authorList>
    </citation>
    <scope>NUCLEOTIDE SEQUENCE [LARGE SCALE GENOMIC DNA]</scope>
    <source>
        <strain evidence="2 3">FDAARGOS_871</strain>
    </source>
</reference>
<name>A0A7T3BLJ2_NEICI</name>
<accession>A0A7T3BLJ2</accession>
<organism evidence="2 3">
    <name type="scientific">Neisseria cinerea</name>
    <dbReference type="NCBI Taxonomy" id="483"/>
    <lineage>
        <taxon>Bacteria</taxon>
        <taxon>Pseudomonadati</taxon>
        <taxon>Pseudomonadota</taxon>
        <taxon>Betaproteobacteria</taxon>
        <taxon>Neisseriales</taxon>
        <taxon>Neisseriaceae</taxon>
        <taxon>Neisseria</taxon>
    </lineage>
</organism>
<evidence type="ECO:0000256" key="1">
    <source>
        <dbReference type="SAM" id="SignalP"/>
    </source>
</evidence>
<dbReference type="Proteomes" id="UP000594865">
    <property type="component" value="Chromosome"/>
</dbReference>
<sequence>MTIQKIITMLLSAILTAGTMTAVADTSKPLHQHKHIRHTGKLGKPALHPECRKYLERRAAWYRLKGDRQELRENRKASKAFRTLPYTEQKIRCQAAYEAFDDFDKGRFRR</sequence>
<keyword evidence="1" id="KW-0732">Signal</keyword>
<evidence type="ECO:0000313" key="3">
    <source>
        <dbReference type="Proteomes" id="UP000594865"/>
    </source>
</evidence>
<gene>
    <name evidence="2" type="ORF">I6G28_04520</name>
</gene>
<proteinExistence type="predicted"/>
<dbReference type="EMBL" id="CP065726">
    <property type="protein sequence ID" value="QPT37235.1"/>
    <property type="molecule type" value="Genomic_DNA"/>
</dbReference>
<dbReference type="GeneID" id="84021160"/>
<evidence type="ECO:0000313" key="2">
    <source>
        <dbReference type="EMBL" id="QPT37235.1"/>
    </source>
</evidence>
<protein>
    <submittedName>
        <fullName evidence="2">Stress response protein</fullName>
    </submittedName>
</protein>
<dbReference type="RefSeq" id="WP_111727029.1">
    <property type="nucleotide sequence ID" value="NZ_CP065726.1"/>
</dbReference>
<feature type="signal peptide" evidence="1">
    <location>
        <begin position="1"/>
        <end position="24"/>
    </location>
</feature>
<dbReference type="AlphaFoldDB" id="A0A7T3BLJ2"/>
<keyword evidence="3" id="KW-1185">Reference proteome</keyword>